<feature type="binding site" evidence="8">
    <location>
        <position position="217"/>
    </location>
    <ligand>
        <name>Zn(2+)</name>
        <dbReference type="ChEBI" id="CHEBI:29105"/>
    </ligand>
</feature>
<evidence type="ECO:0000256" key="2">
    <source>
        <dbReference type="ARBA" id="ARBA00022723"/>
    </source>
</evidence>
<evidence type="ECO:0000256" key="1">
    <source>
        <dbReference type="ARBA" id="ARBA00010716"/>
    </source>
</evidence>
<dbReference type="InterPro" id="IPR011059">
    <property type="entry name" value="Metal-dep_hydrolase_composite"/>
</dbReference>
<protein>
    <submittedName>
        <fullName evidence="10">N-acetylglucosamine-6-phosphate deacetylase</fullName>
        <ecNumber evidence="10">3.5.1.25</ecNumber>
    </submittedName>
</protein>
<feature type="domain" description="Amidohydrolase-related" evidence="9">
    <location>
        <begin position="52"/>
        <end position="381"/>
    </location>
</feature>
<name>A0A369W5L6_9HYPH</name>
<dbReference type="SUPFAM" id="SSF51338">
    <property type="entry name" value="Composite domain of metallo-dependent hydrolases"/>
    <property type="match status" value="1"/>
</dbReference>
<dbReference type="NCBIfam" id="TIGR00221">
    <property type="entry name" value="nagA"/>
    <property type="match status" value="1"/>
</dbReference>
<feature type="active site" description="Proton donor/acceptor" evidence="6">
    <location>
        <position position="275"/>
    </location>
</feature>
<feature type="binding site" evidence="7">
    <location>
        <position position="251"/>
    </location>
    <ligand>
        <name>substrate</name>
    </ligand>
</feature>
<dbReference type="RefSeq" id="WP_114644723.1">
    <property type="nucleotide sequence ID" value="NZ_QQNH01000003.1"/>
</dbReference>
<dbReference type="Pfam" id="PF01979">
    <property type="entry name" value="Amidohydro_1"/>
    <property type="match status" value="1"/>
</dbReference>
<dbReference type="AlphaFoldDB" id="A0A369W5L6"/>
<feature type="binding site" evidence="8">
    <location>
        <position position="130"/>
    </location>
    <ligand>
        <name>Zn(2+)</name>
        <dbReference type="ChEBI" id="CHEBI:29105"/>
    </ligand>
</feature>
<dbReference type="EMBL" id="QQNH01000003">
    <property type="protein sequence ID" value="RDE09956.1"/>
    <property type="molecule type" value="Genomic_DNA"/>
</dbReference>
<dbReference type="Gene3D" id="2.30.40.10">
    <property type="entry name" value="Urease, subunit C, domain 1"/>
    <property type="match status" value="1"/>
</dbReference>
<accession>A0A369W5L6</accession>
<proteinExistence type="inferred from homology"/>
<evidence type="ECO:0000256" key="8">
    <source>
        <dbReference type="PIRSR" id="PIRSR038994-3"/>
    </source>
</evidence>
<dbReference type="Proteomes" id="UP000253759">
    <property type="component" value="Unassembled WGS sequence"/>
</dbReference>
<dbReference type="SUPFAM" id="SSF51556">
    <property type="entry name" value="Metallo-dependent hydrolases"/>
    <property type="match status" value="1"/>
</dbReference>
<feature type="binding site" evidence="7">
    <location>
        <begin position="220"/>
        <end position="221"/>
    </location>
    <ligand>
        <name>substrate</name>
    </ligand>
</feature>
<dbReference type="OrthoDB" id="9776488at2"/>
<keyword evidence="4 5" id="KW-0119">Carbohydrate metabolism</keyword>
<evidence type="ECO:0000313" key="10">
    <source>
        <dbReference type="EMBL" id="RDE09956.1"/>
    </source>
</evidence>
<dbReference type="GO" id="GO:0046872">
    <property type="term" value="F:metal ion binding"/>
    <property type="evidence" value="ECO:0007669"/>
    <property type="project" value="UniProtKB-KW"/>
</dbReference>
<dbReference type="CDD" id="cd00854">
    <property type="entry name" value="NagA"/>
    <property type="match status" value="1"/>
</dbReference>
<comment type="similarity">
    <text evidence="1 5">Belongs to the metallo-dependent hydrolases superfamily. NagA family.</text>
</comment>
<feature type="binding site" evidence="7">
    <location>
        <begin position="308"/>
        <end position="310"/>
    </location>
    <ligand>
        <name>substrate</name>
    </ligand>
</feature>
<feature type="binding site" evidence="7">
    <location>
        <position position="228"/>
    </location>
    <ligand>
        <name>substrate</name>
    </ligand>
</feature>
<organism evidence="10 11">
    <name type="scientific">Pelagibacterium lacus</name>
    <dbReference type="NCBI Taxonomy" id="2282655"/>
    <lineage>
        <taxon>Bacteria</taxon>
        <taxon>Pseudomonadati</taxon>
        <taxon>Pseudomonadota</taxon>
        <taxon>Alphaproteobacteria</taxon>
        <taxon>Hyphomicrobiales</taxon>
        <taxon>Devosiaceae</taxon>
        <taxon>Pelagibacterium</taxon>
    </lineage>
</organism>
<keyword evidence="2 8" id="KW-0479">Metal-binding</keyword>
<gene>
    <name evidence="10" type="primary">nagA</name>
    <name evidence="10" type="ORF">DVH29_03220</name>
</gene>
<dbReference type="InterPro" id="IPR006680">
    <property type="entry name" value="Amidohydro-rel"/>
</dbReference>
<dbReference type="EC" id="3.5.1.25" evidence="10"/>
<dbReference type="GO" id="GO:0006046">
    <property type="term" value="P:N-acetylglucosamine catabolic process"/>
    <property type="evidence" value="ECO:0007669"/>
    <property type="project" value="TreeGrafter"/>
</dbReference>
<comment type="cofactor">
    <cofactor evidence="8">
        <name>a divalent metal cation</name>
        <dbReference type="ChEBI" id="CHEBI:60240"/>
    </cofactor>
    <text evidence="8">Binds 1 divalent metal cation per subunit.</text>
</comment>
<sequence>MSTLAISGAAIFDGETWHEGRALLVDKGAVSAILSPGAVPAGVPVTELDGGMLVPGFVDLQVNGAGGVLLNEDRSAAGIARLCAANFRFGTTALLPTLVTDTRQVTREALAAGAAASATGVKGFAGLHIEGPHLSVARKGAHNPGYIRPMEEDDLAALAEARARMPTLLTTVAAETVAPGQIARLAEAGVTVSLGHSDADYATASQAFRAGAGMVTHLFNAMSQMGNREPGLVGAALDHGVWTGLIADGIHVHPAAIGVATRAKQGPGRIFLVTDAMSPMGTGMTEFVLNGRRILRENGALRLPDGTLAGADLTMIDAVRFMHRTIGLPLEEVFRMAALYPARAVGRGESLGHLRPGAQGSMVHLSDALTVERVWVAGERVIG</sequence>
<evidence type="ECO:0000256" key="6">
    <source>
        <dbReference type="PIRSR" id="PIRSR038994-1"/>
    </source>
</evidence>
<dbReference type="GO" id="GO:0008448">
    <property type="term" value="F:N-acetylglucosamine-6-phosphate deacetylase activity"/>
    <property type="evidence" value="ECO:0007669"/>
    <property type="project" value="UniProtKB-EC"/>
</dbReference>
<comment type="caution">
    <text evidence="10">The sequence shown here is derived from an EMBL/GenBank/DDBJ whole genome shotgun (WGS) entry which is preliminary data.</text>
</comment>
<dbReference type="InterPro" id="IPR032466">
    <property type="entry name" value="Metal_Hydrolase"/>
</dbReference>
<evidence type="ECO:0000256" key="7">
    <source>
        <dbReference type="PIRSR" id="PIRSR038994-2"/>
    </source>
</evidence>
<feature type="binding site" evidence="7">
    <location>
        <position position="141"/>
    </location>
    <ligand>
        <name>substrate</name>
    </ligand>
</feature>
<evidence type="ECO:0000313" key="11">
    <source>
        <dbReference type="Proteomes" id="UP000253759"/>
    </source>
</evidence>
<dbReference type="PIRSF" id="PIRSF038994">
    <property type="entry name" value="NagA"/>
    <property type="match status" value="1"/>
</dbReference>
<keyword evidence="11" id="KW-1185">Reference proteome</keyword>
<reference evidence="11" key="1">
    <citation type="submission" date="2018-07" db="EMBL/GenBank/DDBJ databases">
        <authorList>
            <person name="Liu B.-T."/>
            <person name="Du Z."/>
        </authorList>
    </citation>
    <scope>NUCLEOTIDE SEQUENCE [LARGE SCALE GENOMIC DNA]</scope>
    <source>
        <strain evidence="11">XYN52</strain>
    </source>
</reference>
<evidence type="ECO:0000259" key="9">
    <source>
        <dbReference type="Pfam" id="PF01979"/>
    </source>
</evidence>
<dbReference type="InterPro" id="IPR003764">
    <property type="entry name" value="GlcNAc_6-P_deAcase"/>
</dbReference>
<dbReference type="PANTHER" id="PTHR11113:SF14">
    <property type="entry name" value="N-ACETYLGLUCOSAMINE-6-PHOSPHATE DEACETYLASE"/>
    <property type="match status" value="1"/>
</dbReference>
<feature type="binding site" evidence="8">
    <location>
        <position position="196"/>
    </location>
    <ligand>
        <name>Zn(2+)</name>
        <dbReference type="ChEBI" id="CHEBI:29105"/>
    </ligand>
</feature>
<keyword evidence="3 5" id="KW-0378">Hydrolase</keyword>
<dbReference type="Gene3D" id="3.20.20.140">
    <property type="entry name" value="Metal-dependent hydrolases"/>
    <property type="match status" value="1"/>
</dbReference>
<evidence type="ECO:0000256" key="3">
    <source>
        <dbReference type="ARBA" id="ARBA00022801"/>
    </source>
</evidence>
<evidence type="ECO:0000256" key="5">
    <source>
        <dbReference type="PIRNR" id="PIRNR038994"/>
    </source>
</evidence>
<evidence type="ECO:0000256" key="4">
    <source>
        <dbReference type="ARBA" id="ARBA00023277"/>
    </source>
</evidence>
<dbReference type="PANTHER" id="PTHR11113">
    <property type="entry name" value="N-ACETYLGLUCOSAMINE-6-PHOSPHATE DEACETYLASE"/>
    <property type="match status" value="1"/>
</dbReference>